<evidence type="ECO:0000313" key="2">
    <source>
        <dbReference type="EMBL" id="MBU2713994.1"/>
    </source>
</evidence>
<protein>
    <submittedName>
        <fullName evidence="2">Uncharacterized protein</fullName>
    </submittedName>
</protein>
<dbReference type="EMBL" id="JAGSOY010000130">
    <property type="protein sequence ID" value="MBU2713994.1"/>
    <property type="molecule type" value="Genomic_DNA"/>
</dbReference>
<keyword evidence="1" id="KW-0812">Transmembrane</keyword>
<organism evidence="2 3">
    <name type="scientific">Zooshikella harenae</name>
    <dbReference type="NCBI Taxonomy" id="2827238"/>
    <lineage>
        <taxon>Bacteria</taxon>
        <taxon>Pseudomonadati</taxon>
        <taxon>Pseudomonadota</taxon>
        <taxon>Gammaproteobacteria</taxon>
        <taxon>Oceanospirillales</taxon>
        <taxon>Zooshikellaceae</taxon>
        <taxon>Zooshikella</taxon>
    </lineage>
</organism>
<gene>
    <name evidence="2" type="ORF">KCG35_23340</name>
</gene>
<accession>A0ABS5ZIT3</accession>
<dbReference type="RefSeq" id="WP_215822270.1">
    <property type="nucleotide sequence ID" value="NZ_JAGSOY010000130.1"/>
</dbReference>
<comment type="caution">
    <text evidence="2">The sequence shown here is derived from an EMBL/GenBank/DDBJ whole genome shotgun (WGS) entry which is preliminary data.</text>
</comment>
<reference evidence="2 3" key="1">
    <citation type="submission" date="2021-04" db="EMBL/GenBank/DDBJ databases">
        <authorList>
            <person name="Pira H."/>
            <person name="Risdian C."/>
            <person name="Wink J."/>
        </authorList>
    </citation>
    <scope>NUCLEOTIDE SEQUENCE [LARGE SCALE GENOMIC DNA]</scope>
    <source>
        <strain evidence="2 3">WH53</strain>
    </source>
</reference>
<dbReference type="Proteomes" id="UP000690515">
    <property type="component" value="Unassembled WGS sequence"/>
</dbReference>
<evidence type="ECO:0000313" key="3">
    <source>
        <dbReference type="Proteomes" id="UP000690515"/>
    </source>
</evidence>
<evidence type="ECO:0000256" key="1">
    <source>
        <dbReference type="SAM" id="Phobius"/>
    </source>
</evidence>
<keyword evidence="1" id="KW-1133">Transmembrane helix</keyword>
<proteinExistence type="predicted"/>
<keyword evidence="3" id="KW-1185">Reference proteome</keyword>
<sequence>MEHLVKITQLQPIVGVVGFYSGALHYLEIKNMNKALSIFACIISMAGYFLPFLSDQCSSHGERIYKSIFELGQAGPFVFIYWLWMVCHYFGLLFTLSICIH</sequence>
<feature type="transmembrane region" description="Helical" evidence="1">
    <location>
        <begin position="79"/>
        <end position="100"/>
    </location>
</feature>
<name>A0ABS5ZIT3_9GAMM</name>
<feature type="transmembrane region" description="Helical" evidence="1">
    <location>
        <begin position="35"/>
        <end position="53"/>
    </location>
</feature>
<keyword evidence="1" id="KW-0472">Membrane</keyword>